<proteinExistence type="inferred from homology"/>
<dbReference type="PANTHER" id="PTHR23284:SF0">
    <property type="entry name" value="PROLACTIN REGULATORY ELEMENT-BINDING PROTEIN"/>
    <property type="match status" value="1"/>
</dbReference>
<dbReference type="RefSeq" id="XP_007914633.1">
    <property type="nucleotide sequence ID" value="XM_007916442.1"/>
</dbReference>
<evidence type="ECO:0000256" key="9">
    <source>
        <dbReference type="ARBA" id="ARBA00023136"/>
    </source>
</evidence>
<comment type="subcellular location">
    <subcellularLocation>
        <location evidence="10">Endoplasmic reticulum membrane</location>
        <topology evidence="10">Single-pass type II membrane protein</topology>
    </subcellularLocation>
    <subcellularLocation>
        <location evidence="10">Golgi apparatus membrane</location>
        <topology evidence="10">Single-pass type II membrane protein</topology>
    </subcellularLocation>
</comment>
<dbReference type="GO" id="GO:0003400">
    <property type="term" value="P:regulation of COPII vesicle coating"/>
    <property type="evidence" value="ECO:0007669"/>
    <property type="project" value="UniProtKB-UniRule"/>
</dbReference>
<feature type="transmembrane region" description="Helical" evidence="10">
    <location>
        <begin position="442"/>
        <end position="464"/>
    </location>
</feature>
<gene>
    <name evidence="11" type="ORF">UCRPA7_3852</name>
</gene>
<accession>R8BMN3</accession>
<evidence type="ECO:0000256" key="6">
    <source>
        <dbReference type="ARBA" id="ARBA00022892"/>
    </source>
</evidence>
<dbReference type="EMBL" id="KB933063">
    <property type="protein sequence ID" value="EOO00658.1"/>
    <property type="molecule type" value="Genomic_DNA"/>
</dbReference>
<evidence type="ECO:0000313" key="12">
    <source>
        <dbReference type="Proteomes" id="UP000014074"/>
    </source>
</evidence>
<dbReference type="OrthoDB" id="16538at2759"/>
<dbReference type="InterPro" id="IPR036322">
    <property type="entry name" value="WD40_repeat_dom_sf"/>
</dbReference>
<name>R8BMN3_PHAM7</name>
<evidence type="ECO:0000313" key="11">
    <source>
        <dbReference type="EMBL" id="EOO00658.1"/>
    </source>
</evidence>
<comment type="similarity">
    <text evidence="10">Belongs to the WD repeat SEC12 family.</text>
</comment>
<evidence type="ECO:0000256" key="2">
    <source>
        <dbReference type="ARBA" id="ARBA00022574"/>
    </source>
</evidence>
<keyword evidence="7 10" id="KW-0653">Protein transport</keyword>
<dbReference type="KEGG" id="tmn:UCRPA7_3852"/>
<evidence type="ECO:0000256" key="1">
    <source>
        <dbReference type="ARBA" id="ARBA00022448"/>
    </source>
</evidence>
<dbReference type="GO" id="GO:0006888">
    <property type="term" value="P:endoplasmic reticulum to Golgi vesicle-mediated transport"/>
    <property type="evidence" value="ECO:0007669"/>
    <property type="project" value="UniProtKB-UniRule"/>
</dbReference>
<evidence type="ECO:0000256" key="4">
    <source>
        <dbReference type="ARBA" id="ARBA00022737"/>
    </source>
</evidence>
<keyword evidence="4 10" id="KW-0677">Repeat</keyword>
<reference evidence="12" key="1">
    <citation type="journal article" date="2013" name="Genome Announc.">
        <title>Draft genome sequence of the ascomycete Phaeoacremonium aleophilum strain UCR-PA7, a causal agent of the esca disease complex in grapevines.</title>
        <authorList>
            <person name="Blanco-Ulate B."/>
            <person name="Rolshausen P."/>
            <person name="Cantu D."/>
        </authorList>
    </citation>
    <scope>NUCLEOTIDE SEQUENCE [LARGE SCALE GENOMIC DNA]</scope>
    <source>
        <strain evidence="12">UCR-PA7</strain>
    </source>
</reference>
<keyword evidence="6" id="KW-0931">ER-Golgi transport</keyword>
<dbReference type="Gene3D" id="2.130.10.10">
    <property type="entry name" value="YVTN repeat-like/Quinoprotein amine dehydrogenase"/>
    <property type="match status" value="1"/>
</dbReference>
<dbReference type="GO" id="GO:0000139">
    <property type="term" value="C:Golgi membrane"/>
    <property type="evidence" value="ECO:0007669"/>
    <property type="project" value="UniProtKB-SubCell"/>
</dbReference>
<dbReference type="PANTHER" id="PTHR23284">
    <property type="entry name" value="PROLACTIN REGULATORY ELEMENT BINDING PROTEIN"/>
    <property type="match status" value="1"/>
</dbReference>
<dbReference type="AlphaFoldDB" id="R8BMN3"/>
<dbReference type="eggNOG" id="ENOG502SFDW">
    <property type="taxonomic scope" value="Eukaryota"/>
</dbReference>
<evidence type="ECO:0000256" key="7">
    <source>
        <dbReference type="ARBA" id="ARBA00022927"/>
    </source>
</evidence>
<keyword evidence="1 10" id="KW-0813">Transport</keyword>
<evidence type="ECO:0000256" key="5">
    <source>
        <dbReference type="ARBA" id="ARBA00022824"/>
    </source>
</evidence>
<dbReference type="HOGENOM" id="CLU_021000_0_0_1"/>
<organism evidence="11 12">
    <name type="scientific">Phaeoacremonium minimum (strain UCR-PA7)</name>
    <name type="common">Esca disease fungus</name>
    <name type="synonym">Togninia minima</name>
    <dbReference type="NCBI Taxonomy" id="1286976"/>
    <lineage>
        <taxon>Eukaryota</taxon>
        <taxon>Fungi</taxon>
        <taxon>Dikarya</taxon>
        <taxon>Ascomycota</taxon>
        <taxon>Pezizomycotina</taxon>
        <taxon>Sordariomycetes</taxon>
        <taxon>Sordariomycetidae</taxon>
        <taxon>Togniniales</taxon>
        <taxon>Togniniaceae</taxon>
        <taxon>Phaeoacremonium</taxon>
    </lineage>
</organism>
<dbReference type="GO" id="GO:0005789">
    <property type="term" value="C:endoplasmic reticulum membrane"/>
    <property type="evidence" value="ECO:0007669"/>
    <property type="project" value="UniProtKB-SubCell"/>
</dbReference>
<keyword evidence="3 10" id="KW-0812">Transmembrane</keyword>
<comment type="function">
    <text evidence="10">Guanine nucleotide-exchange factor (GEF) required for the formation or budding of transport vesicles from the ER.</text>
</comment>
<keyword evidence="9 10" id="KW-0472">Membrane</keyword>
<protein>
    <recommendedName>
        <fullName evidence="10">Guanine nucleotide-exchange factor SEC12</fullName>
    </recommendedName>
</protein>
<evidence type="ECO:0000256" key="8">
    <source>
        <dbReference type="ARBA" id="ARBA00022989"/>
    </source>
</evidence>
<evidence type="ECO:0000256" key="10">
    <source>
        <dbReference type="RuleBase" id="RU369019"/>
    </source>
</evidence>
<dbReference type="GeneID" id="19324242"/>
<dbReference type="InterPro" id="IPR045260">
    <property type="entry name" value="Sec12-like"/>
</dbReference>
<keyword evidence="12" id="KW-1185">Reference proteome</keyword>
<keyword evidence="8 10" id="KW-1133">Transmembrane helix</keyword>
<keyword evidence="5 10" id="KW-0256">Endoplasmic reticulum</keyword>
<evidence type="ECO:0000256" key="3">
    <source>
        <dbReference type="ARBA" id="ARBA00022692"/>
    </source>
</evidence>
<sequence>MAPPIPESKIALSYPLYACDFDPQDSNKLIVGGGGGAGRSGVGNKITVLDASHEAIQIVSEVELSRDEDNVTSLAVGQHKGRSTLVYAGINSSAQDQEKGKNEHFRVFGVNSPSKTKVDVRQQITELARTSLFSAKETDAYQRLLRISAPHGDAAQVGAVATGLAKEAQIVLFDVAAGGGVAPKTRGKLDITKEAVDLDIIQTGDDKYQLLYCDNYDIYIMDVAKGSTTGPECVYSMPHDVATGGGRPVFRSIRYLTPTFILAVGNLPKRGGVVLWGYRLPKTGQEPGKARIAASTRLPKSVAQATGLAVVNLSPPTSPGLKQGDSQFVIAVAGHDFSISLYTLEHQVLADIDLIVNLYPLHTFKNAHHGYITGMAFSHWTPPKPTARVQFLKLASVSIGNTVSVHSIPLKKFIDKASPIKRGGPPRQPRYVVALKSKAPTMTALLVTIAVITALIGVLLQGFLEVKGATAPAQGFLAELLAEKKLEKGDNVVLLSEELGAIEDPTKPAPIRVDAHDESTHGAARTWENLPPEQKHLWRERLKAGGHWTADMGETIFKGVLFSELAGVVGQVVGG</sequence>
<dbReference type="InterPro" id="IPR015943">
    <property type="entry name" value="WD40/YVTN_repeat-like_dom_sf"/>
</dbReference>
<dbReference type="GO" id="GO:0015031">
    <property type="term" value="P:protein transport"/>
    <property type="evidence" value="ECO:0007669"/>
    <property type="project" value="UniProtKB-KW"/>
</dbReference>
<dbReference type="Proteomes" id="UP000014074">
    <property type="component" value="Unassembled WGS sequence"/>
</dbReference>
<keyword evidence="2 10" id="KW-0853">WD repeat</keyword>
<dbReference type="SUPFAM" id="SSF50978">
    <property type="entry name" value="WD40 repeat-like"/>
    <property type="match status" value="1"/>
</dbReference>
<dbReference type="GO" id="GO:0005085">
    <property type="term" value="F:guanyl-nucleotide exchange factor activity"/>
    <property type="evidence" value="ECO:0007669"/>
    <property type="project" value="InterPro"/>
</dbReference>